<dbReference type="CDD" id="cd09272">
    <property type="entry name" value="RNase_HI_RT_Ty1"/>
    <property type="match status" value="1"/>
</dbReference>
<keyword evidence="3" id="KW-1185">Reference proteome</keyword>
<dbReference type="SUPFAM" id="SSF56672">
    <property type="entry name" value="DNA/RNA polymerases"/>
    <property type="match status" value="1"/>
</dbReference>
<accession>A0A8J6DEN9</accession>
<evidence type="ECO:0000313" key="2">
    <source>
        <dbReference type="EMBL" id="KAG8502823.1"/>
    </source>
</evidence>
<feature type="domain" description="Reverse transcriptase Ty1/copia-type" evidence="1">
    <location>
        <begin position="3"/>
        <end position="83"/>
    </location>
</feature>
<dbReference type="OrthoDB" id="1163908at2759"/>
<organism evidence="2 3">
    <name type="scientific">Gossypium anomalum</name>
    <dbReference type="NCBI Taxonomy" id="47600"/>
    <lineage>
        <taxon>Eukaryota</taxon>
        <taxon>Viridiplantae</taxon>
        <taxon>Streptophyta</taxon>
        <taxon>Embryophyta</taxon>
        <taxon>Tracheophyta</taxon>
        <taxon>Spermatophyta</taxon>
        <taxon>Magnoliopsida</taxon>
        <taxon>eudicotyledons</taxon>
        <taxon>Gunneridae</taxon>
        <taxon>Pentapetalae</taxon>
        <taxon>rosids</taxon>
        <taxon>malvids</taxon>
        <taxon>Malvales</taxon>
        <taxon>Malvaceae</taxon>
        <taxon>Malvoideae</taxon>
        <taxon>Gossypium</taxon>
    </lineage>
</organism>
<dbReference type="EMBL" id="JAHUZN010000001">
    <property type="protein sequence ID" value="KAG8502823.1"/>
    <property type="molecule type" value="Genomic_DNA"/>
</dbReference>
<proteinExistence type="predicted"/>
<dbReference type="AlphaFoldDB" id="A0A8J6DEN9"/>
<dbReference type="Proteomes" id="UP000701853">
    <property type="component" value="Chromosome 1"/>
</dbReference>
<dbReference type="PANTHER" id="PTHR11439:SF467">
    <property type="entry name" value="INTEGRASE CATALYTIC DOMAIN-CONTAINING PROTEIN"/>
    <property type="match status" value="1"/>
</dbReference>
<evidence type="ECO:0000259" key="1">
    <source>
        <dbReference type="Pfam" id="PF07727"/>
    </source>
</evidence>
<gene>
    <name evidence="2" type="ORF">CXB51_000481</name>
</gene>
<dbReference type="InterPro" id="IPR043502">
    <property type="entry name" value="DNA/RNA_pol_sf"/>
</dbReference>
<protein>
    <recommendedName>
        <fullName evidence="1">Reverse transcriptase Ty1/copia-type domain-containing protein</fullName>
    </recommendedName>
</protein>
<comment type="caution">
    <text evidence="2">The sequence shown here is derived from an EMBL/GenBank/DDBJ whole genome shotgun (WGS) entry which is preliminary data.</text>
</comment>
<dbReference type="InterPro" id="IPR013103">
    <property type="entry name" value="RVT_2"/>
</dbReference>
<reference evidence="2 3" key="1">
    <citation type="journal article" date="2021" name="bioRxiv">
        <title>The Gossypium anomalum genome as a resource for cotton improvement and evolutionary analysis of hybrid incompatibility.</title>
        <authorList>
            <person name="Grover C.E."/>
            <person name="Yuan D."/>
            <person name="Arick M.A."/>
            <person name="Miller E.R."/>
            <person name="Hu G."/>
            <person name="Peterson D.G."/>
            <person name="Wendel J.F."/>
            <person name="Udall J.A."/>
        </authorList>
    </citation>
    <scope>NUCLEOTIDE SEQUENCE [LARGE SCALE GENOMIC DNA]</scope>
    <source>
        <strain evidence="2">JFW-Udall</strain>
        <tissue evidence="2">Leaf</tissue>
    </source>
</reference>
<dbReference type="PANTHER" id="PTHR11439">
    <property type="entry name" value="GAG-POL-RELATED RETROTRANSPOSON"/>
    <property type="match status" value="1"/>
</dbReference>
<evidence type="ECO:0000313" key="3">
    <source>
        <dbReference type="Proteomes" id="UP000701853"/>
    </source>
</evidence>
<name>A0A8J6DEN9_9ROSI</name>
<sequence>MYVLVYVDDIIIIGSAPGNIDVFVQQLHNEFSPKDMGDLYYFLGNEVTRLSTGSLHLCQHKYILDLLDRSSLANANGVYTLMISSSILSKDEPDIAYAVNQICQFMHVPTSVHLIALKRILRYLSGIVDYGLVFLPSDKLSLIGYADANWGLDFDDRRSTTGYCVYFGNIPISWCSKKQQVLSHSRAEAEYRSLAAATSDVICLVSLLKELQFSSNNTPAVWCDNSSDVVVVANFVLHLSLSMLSLTCFSFKKKWLMDLSLSVRFRPVIKLPTSSQSLFLHPHLLIFVVFFKSYLSGRGVNVRVYL</sequence>
<dbReference type="Pfam" id="PF07727">
    <property type="entry name" value="RVT_2"/>
    <property type="match status" value="1"/>
</dbReference>